<feature type="domain" description="Disulphide bond isomerase DsbC/G N-terminal" evidence="8">
    <location>
        <begin position="31"/>
        <end position="98"/>
    </location>
</feature>
<accession>A0A2S5TLU3</accession>
<dbReference type="SUPFAM" id="SSF54423">
    <property type="entry name" value="DsbC/DsbG N-terminal domain-like"/>
    <property type="match status" value="1"/>
</dbReference>
<dbReference type="PANTHER" id="PTHR35272:SF3">
    <property type="entry name" value="THIOL:DISULFIDE INTERCHANGE PROTEIN DSBC"/>
    <property type="match status" value="1"/>
</dbReference>
<keyword evidence="5" id="KW-1015">Disulfide bond</keyword>
<keyword evidence="3 7" id="KW-0732">Signal</keyword>
<name>A0A2S5TLU3_9GAMM</name>
<evidence type="ECO:0000256" key="1">
    <source>
        <dbReference type="ARBA" id="ARBA00004418"/>
    </source>
</evidence>
<dbReference type="OrthoDB" id="12976at2"/>
<dbReference type="InterPro" id="IPR018950">
    <property type="entry name" value="DiS-bond_isomerase_DsbC/G_N"/>
</dbReference>
<keyword evidence="6 7" id="KW-0676">Redox-active center</keyword>
<comment type="subcellular location">
    <subcellularLocation>
        <location evidence="1 7">Periplasm</location>
    </subcellularLocation>
</comment>
<keyword evidence="11" id="KW-1185">Reference proteome</keyword>
<evidence type="ECO:0000256" key="6">
    <source>
        <dbReference type="ARBA" id="ARBA00023284"/>
    </source>
</evidence>
<comment type="function">
    <text evidence="7">Required for disulfide bond formation in some periplasmic proteins. Acts by transferring its disulfide bond to other proteins and is reduced in the process.</text>
</comment>
<feature type="domain" description="Thioredoxin-like fold" evidence="9">
    <location>
        <begin position="126"/>
        <end position="244"/>
    </location>
</feature>
<dbReference type="SUPFAM" id="SSF52833">
    <property type="entry name" value="Thioredoxin-like"/>
    <property type="match status" value="1"/>
</dbReference>
<evidence type="ECO:0000256" key="3">
    <source>
        <dbReference type="ARBA" id="ARBA00022729"/>
    </source>
</evidence>
<protein>
    <recommendedName>
        <fullName evidence="7">Thiol:disulfide interchange protein</fullName>
    </recommendedName>
</protein>
<evidence type="ECO:0000256" key="5">
    <source>
        <dbReference type="ARBA" id="ARBA00023157"/>
    </source>
</evidence>
<dbReference type="PANTHER" id="PTHR35272">
    <property type="entry name" value="THIOL:DISULFIDE INTERCHANGE PROTEIN DSBC-RELATED"/>
    <property type="match status" value="1"/>
</dbReference>
<feature type="signal peptide" evidence="7">
    <location>
        <begin position="1"/>
        <end position="31"/>
    </location>
</feature>
<dbReference type="EMBL" id="PSNW01000001">
    <property type="protein sequence ID" value="PPE75738.1"/>
    <property type="molecule type" value="Genomic_DNA"/>
</dbReference>
<evidence type="ECO:0000256" key="4">
    <source>
        <dbReference type="ARBA" id="ARBA00022764"/>
    </source>
</evidence>
<gene>
    <name evidence="10" type="ORF">C3942_02265</name>
</gene>
<keyword evidence="4 7" id="KW-0574">Periplasm</keyword>
<evidence type="ECO:0000259" key="9">
    <source>
        <dbReference type="Pfam" id="PF13098"/>
    </source>
</evidence>
<comment type="caution">
    <text evidence="10">The sequence shown here is derived from an EMBL/GenBank/DDBJ whole genome shotgun (WGS) entry which is preliminary data.</text>
</comment>
<dbReference type="Pfam" id="PF13098">
    <property type="entry name" value="Thioredoxin_2"/>
    <property type="match status" value="1"/>
</dbReference>
<dbReference type="Pfam" id="PF10411">
    <property type="entry name" value="DsbC_N"/>
    <property type="match status" value="1"/>
</dbReference>
<sequence length="258" mass="28324">MPATPLSGSSMKHLLSLVASALVLGACTACAQDTQIERVQKALAQYIPEIKKEDIRETSAPGLYEVQAGPIYAYVTADGKFLVQGDLMNIETGEEITENRRREFRLTRLASLGPDSTIEFAPAKPRHVVTVFTDIDCGYCRKLHSEINEYNDAGITIRYVFYPRAGLGSDSYRKAEAVWCSADRKTALTNAKAGAPMNGDRHDCPNPVARDWQLGQELGLRGTPMMVLPDGEVVNGYVPAQQLAMRLDNPPRHDGLTN</sequence>
<dbReference type="InterPro" id="IPR033954">
    <property type="entry name" value="DiS-bond_Isoase_DsbC/G"/>
</dbReference>
<dbReference type="AlphaFoldDB" id="A0A2S5TLU3"/>
<evidence type="ECO:0000256" key="7">
    <source>
        <dbReference type="RuleBase" id="RU364038"/>
    </source>
</evidence>
<dbReference type="InterPro" id="IPR009094">
    <property type="entry name" value="DiS-bond_isomerase_DsbC/G_N_sf"/>
</dbReference>
<comment type="similarity">
    <text evidence="2 7">Belongs to the thioredoxin family. DsbC subfamily.</text>
</comment>
<evidence type="ECO:0000259" key="8">
    <source>
        <dbReference type="Pfam" id="PF10411"/>
    </source>
</evidence>
<dbReference type="InterPro" id="IPR036249">
    <property type="entry name" value="Thioredoxin-like_sf"/>
</dbReference>
<dbReference type="InterPro" id="IPR012336">
    <property type="entry name" value="Thioredoxin-like_fold"/>
</dbReference>
<evidence type="ECO:0000313" key="10">
    <source>
        <dbReference type="EMBL" id="PPE75738.1"/>
    </source>
</evidence>
<dbReference type="Gene3D" id="3.10.450.70">
    <property type="entry name" value="Disulphide bond isomerase, DsbC/G, N-terminal"/>
    <property type="match status" value="1"/>
</dbReference>
<dbReference type="Proteomes" id="UP000238220">
    <property type="component" value="Unassembled WGS sequence"/>
</dbReference>
<dbReference type="Gene3D" id="3.40.30.10">
    <property type="entry name" value="Glutaredoxin"/>
    <property type="match status" value="1"/>
</dbReference>
<dbReference type="GO" id="GO:0042597">
    <property type="term" value="C:periplasmic space"/>
    <property type="evidence" value="ECO:0007669"/>
    <property type="project" value="UniProtKB-SubCell"/>
</dbReference>
<dbReference type="CDD" id="cd03020">
    <property type="entry name" value="DsbA_DsbC_DsbG"/>
    <property type="match status" value="1"/>
</dbReference>
<dbReference type="InterPro" id="IPR051470">
    <property type="entry name" value="Thiol:disulfide_interchange"/>
</dbReference>
<feature type="chain" id="PRO_5015374889" description="Thiol:disulfide interchange protein" evidence="7">
    <location>
        <begin position="32"/>
        <end position="258"/>
    </location>
</feature>
<evidence type="ECO:0000313" key="11">
    <source>
        <dbReference type="Proteomes" id="UP000238220"/>
    </source>
</evidence>
<evidence type="ECO:0000256" key="2">
    <source>
        <dbReference type="ARBA" id="ARBA00009813"/>
    </source>
</evidence>
<reference evidence="10 11" key="1">
    <citation type="submission" date="2018-02" db="EMBL/GenBank/DDBJ databases">
        <title>Genome sequencing of Solimonas sp. HR-BB.</title>
        <authorList>
            <person name="Lee Y."/>
            <person name="Jeon C.O."/>
        </authorList>
    </citation>
    <scope>NUCLEOTIDE SEQUENCE [LARGE SCALE GENOMIC DNA]</scope>
    <source>
        <strain evidence="10 11">HR-BB</strain>
    </source>
</reference>
<organism evidence="10 11">
    <name type="scientific">Solimonas fluminis</name>
    <dbReference type="NCBI Taxonomy" id="2086571"/>
    <lineage>
        <taxon>Bacteria</taxon>
        <taxon>Pseudomonadati</taxon>
        <taxon>Pseudomonadota</taxon>
        <taxon>Gammaproteobacteria</taxon>
        <taxon>Nevskiales</taxon>
        <taxon>Nevskiaceae</taxon>
        <taxon>Solimonas</taxon>
    </lineage>
</organism>
<proteinExistence type="inferred from homology"/>